<evidence type="ECO:0000256" key="3">
    <source>
        <dbReference type="ARBA" id="ARBA00013782"/>
    </source>
</evidence>
<dbReference type="AlphaFoldDB" id="A0A0L0SA05"/>
<reference evidence="13" key="2">
    <citation type="submission" date="2009-11" db="EMBL/GenBank/DDBJ databases">
        <title>The Genome Sequence of Allomyces macrogynus strain ATCC 38327.</title>
        <authorList>
            <consortium name="The Broad Institute Genome Sequencing Platform"/>
            <person name="Russ C."/>
            <person name="Cuomo C."/>
            <person name="Shea T."/>
            <person name="Young S.K."/>
            <person name="Zeng Q."/>
            <person name="Koehrsen M."/>
            <person name="Haas B."/>
            <person name="Borodovsky M."/>
            <person name="Guigo R."/>
            <person name="Alvarado L."/>
            <person name="Berlin A."/>
            <person name="Borenstein D."/>
            <person name="Chen Z."/>
            <person name="Engels R."/>
            <person name="Freedman E."/>
            <person name="Gellesch M."/>
            <person name="Goldberg J."/>
            <person name="Griggs A."/>
            <person name="Gujja S."/>
            <person name="Heiman D."/>
            <person name="Hepburn T."/>
            <person name="Howarth C."/>
            <person name="Jen D."/>
            <person name="Larson L."/>
            <person name="Lewis B."/>
            <person name="Mehta T."/>
            <person name="Park D."/>
            <person name="Pearson M."/>
            <person name="Roberts A."/>
            <person name="Saif S."/>
            <person name="Shenoy N."/>
            <person name="Sisk P."/>
            <person name="Stolte C."/>
            <person name="Sykes S."/>
            <person name="Walk T."/>
            <person name="White J."/>
            <person name="Yandava C."/>
            <person name="Burger G."/>
            <person name="Gray M.W."/>
            <person name="Holland P.W.H."/>
            <person name="King N."/>
            <person name="Lang F.B.F."/>
            <person name="Roger A.J."/>
            <person name="Ruiz-Trillo I."/>
            <person name="Lander E."/>
            <person name="Nusbaum C."/>
        </authorList>
    </citation>
    <scope>NUCLEOTIDE SEQUENCE [LARGE SCALE GENOMIC DNA]</scope>
    <source>
        <strain evidence="13">ATCC 38327</strain>
    </source>
</reference>
<dbReference type="InterPro" id="IPR002305">
    <property type="entry name" value="aa-tRNA-synth_Ic"/>
</dbReference>
<keyword evidence="6 10" id="KW-0067">ATP-binding</keyword>
<name>A0A0L0SA05_ALLM3</name>
<protein>
    <recommendedName>
        <fullName evidence="3">Tryptophan--tRNA ligase, cytoplasmic</fullName>
        <ecNumber evidence="2">6.1.1.2</ecNumber>
    </recommendedName>
    <alternativeName>
        <fullName evidence="9">Tryptophanyl-tRNA synthetase</fullName>
    </alternativeName>
</protein>
<accession>A0A0L0SA05</accession>
<dbReference type="GO" id="GO:0004830">
    <property type="term" value="F:tryptophan-tRNA ligase activity"/>
    <property type="evidence" value="ECO:0007669"/>
    <property type="project" value="UniProtKB-EC"/>
</dbReference>
<feature type="compositionally biased region" description="Basic residues" evidence="11">
    <location>
        <begin position="250"/>
        <end position="260"/>
    </location>
</feature>
<dbReference type="Proteomes" id="UP000054350">
    <property type="component" value="Unassembled WGS sequence"/>
</dbReference>
<evidence type="ECO:0000256" key="11">
    <source>
        <dbReference type="SAM" id="MobiDB-lite"/>
    </source>
</evidence>
<reference evidence="12 13" key="1">
    <citation type="submission" date="2009-11" db="EMBL/GenBank/DDBJ databases">
        <title>Annotation of Allomyces macrogynus ATCC 38327.</title>
        <authorList>
            <consortium name="The Broad Institute Genome Sequencing Platform"/>
            <person name="Russ C."/>
            <person name="Cuomo C."/>
            <person name="Burger G."/>
            <person name="Gray M.W."/>
            <person name="Holland P.W.H."/>
            <person name="King N."/>
            <person name="Lang F.B.F."/>
            <person name="Roger A.J."/>
            <person name="Ruiz-Trillo I."/>
            <person name="Young S.K."/>
            <person name="Zeng Q."/>
            <person name="Gargeya S."/>
            <person name="Fitzgerald M."/>
            <person name="Haas B."/>
            <person name="Abouelleil A."/>
            <person name="Alvarado L."/>
            <person name="Arachchi H.M."/>
            <person name="Berlin A."/>
            <person name="Chapman S.B."/>
            <person name="Gearin G."/>
            <person name="Goldberg J."/>
            <person name="Griggs A."/>
            <person name="Gujja S."/>
            <person name="Hansen M."/>
            <person name="Heiman D."/>
            <person name="Howarth C."/>
            <person name="Larimer J."/>
            <person name="Lui A."/>
            <person name="MacDonald P.J.P."/>
            <person name="McCowen C."/>
            <person name="Montmayeur A."/>
            <person name="Murphy C."/>
            <person name="Neiman D."/>
            <person name="Pearson M."/>
            <person name="Priest M."/>
            <person name="Roberts A."/>
            <person name="Saif S."/>
            <person name="Shea T."/>
            <person name="Sisk P."/>
            <person name="Stolte C."/>
            <person name="Sykes S."/>
            <person name="Wortman J."/>
            <person name="Nusbaum C."/>
            <person name="Birren B."/>
        </authorList>
    </citation>
    <scope>NUCLEOTIDE SEQUENCE [LARGE SCALE GENOMIC DNA]</scope>
    <source>
        <strain evidence="12 13">ATCC 38327</strain>
    </source>
</reference>
<evidence type="ECO:0000256" key="6">
    <source>
        <dbReference type="ARBA" id="ARBA00022840"/>
    </source>
</evidence>
<sequence length="293" mass="31957">MVRIAKCITTSTSRAAFGFTDSDNIGKLHFVTVQATPSFSNSFPHIFGARSDIPCLIPCAIDQDPYFRLTRDVAHKLNYPKPALIHAKFFPALQGSQSKMSASVDTSAVFMSDTAKKIKDKINKYAFSGGRDTIEEHRALGGNPDVDVAFQYLSFFLESDEELEQIRASYKSGALLTGELKKKCIDVLSMLVADFQARKAAVTDDVLRCYMDHSKPMPWAVANKYVNDGHIASSFELLKIADEKADATGKKKGKKVKAPKPPKQPKEPKVAPAPAAAEPMATAAPATEAKKAQ</sequence>
<dbReference type="Pfam" id="PF00579">
    <property type="entry name" value="tRNA-synt_1b"/>
    <property type="match status" value="1"/>
</dbReference>
<keyword evidence="13" id="KW-1185">Reference proteome</keyword>
<dbReference type="InterPro" id="IPR002306">
    <property type="entry name" value="Trp-tRNA-ligase"/>
</dbReference>
<dbReference type="GO" id="GO:0005737">
    <property type="term" value="C:cytoplasm"/>
    <property type="evidence" value="ECO:0007669"/>
    <property type="project" value="TreeGrafter"/>
</dbReference>
<dbReference type="GO" id="GO:0006436">
    <property type="term" value="P:tryptophanyl-tRNA aminoacylation"/>
    <property type="evidence" value="ECO:0007669"/>
    <property type="project" value="InterPro"/>
</dbReference>
<evidence type="ECO:0000256" key="9">
    <source>
        <dbReference type="ARBA" id="ARBA00030268"/>
    </source>
</evidence>
<organism evidence="12 13">
    <name type="scientific">Allomyces macrogynus (strain ATCC 38327)</name>
    <name type="common">Allomyces javanicus var. macrogynus</name>
    <dbReference type="NCBI Taxonomy" id="578462"/>
    <lineage>
        <taxon>Eukaryota</taxon>
        <taxon>Fungi</taxon>
        <taxon>Fungi incertae sedis</taxon>
        <taxon>Blastocladiomycota</taxon>
        <taxon>Blastocladiomycetes</taxon>
        <taxon>Blastocladiales</taxon>
        <taxon>Blastocladiaceae</taxon>
        <taxon>Allomyces</taxon>
    </lineage>
</organism>
<dbReference type="SUPFAM" id="SSF52374">
    <property type="entry name" value="Nucleotidylyl transferase"/>
    <property type="match status" value="1"/>
</dbReference>
<dbReference type="PANTHER" id="PTHR10055:SF1">
    <property type="entry name" value="TRYPTOPHAN--TRNA LIGASE, CYTOPLASMIC"/>
    <property type="match status" value="1"/>
</dbReference>
<evidence type="ECO:0000313" key="13">
    <source>
        <dbReference type="Proteomes" id="UP000054350"/>
    </source>
</evidence>
<evidence type="ECO:0000256" key="4">
    <source>
        <dbReference type="ARBA" id="ARBA00022598"/>
    </source>
</evidence>
<evidence type="ECO:0000313" key="12">
    <source>
        <dbReference type="EMBL" id="KNE59272.1"/>
    </source>
</evidence>
<evidence type="ECO:0000256" key="8">
    <source>
        <dbReference type="ARBA" id="ARBA00023146"/>
    </source>
</evidence>
<dbReference type="FunFam" id="1.10.240.10:FF:000003">
    <property type="entry name" value="Tryptophan--tRNA ligase, cytoplasmic"/>
    <property type="match status" value="1"/>
</dbReference>
<evidence type="ECO:0000256" key="10">
    <source>
        <dbReference type="RuleBase" id="RU363036"/>
    </source>
</evidence>
<dbReference type="EC" id="6.1.1.2" evidence="2"/>
<evidence type="ECO:0000256" key="1">
    <source>
        <dbReference type="ARBA" id="ARBA00005594"/>
    </source>
</evidence>
<dbReference type="Gene3D" id="3.40.50.620">
    <property type="entry name" value="HUPs"/>
    <property type="match status" value="1"/>
</dbReference>
<dbReference type="PANTHER" id="PTHR10055">
    <property type="entry name" value="TRYPTOPHANYL-TRNA SYNTHETASE"/>
    <property type="match status" value="1"/>
</dbReference>
<dbReference type="EMBL" id="GG745334">
    <property type="protein sequence ID" value="KNE59272.1"/>
    <property type="molecule type" value="Genomic_DNA"/>
</dbReference>
<proteinExistence type="inferred from homology"/>
<dbReference type="GO" id="GO:0005524">
    <property type="term" value="F:ATP binding"/>
    <property type="evidence" value="ECO:0007669"/>
    <property type="project" value="UniProtKB-KW"/>
</dbReference>
<evidence type="ECO:0000256" key="7">
    <source>
        <dbReference type="ARBA" id="ARBA00022917"/>
    </source>
</evidence>
<keyword evidence="4 10" id="KW-0436">Ligase</keyword>
<dbReference type="STRING" id="578462.A0A0L0SA05"/>
<dbReference type="NCBIfam" id="TIGR00233">
    <property type="entry name" value="trpS"/>
    <property type="match status" value="1"/>
</dbReference>
<dbReference type="OMA" id="CIEVITE"/>
<dbReference type="FunFam" id="3.40.50.620:FF:000654">
    <property type="entry name" value="Protein CBR-WARS-1"/>
    <property type="match status" value="1"/>
</dbReference>
<dbReference type="VEuPathDB" id="FungiDB:AMAG_03582"/>
<dbReference type="eggNOG" id="KOG2145">
    <property type="taxonomic scope" value="Eukaryota"/>
</dbReference>
<feature type="region of interest" description="Disordered" evidence="11">
    <location>
        <begin position="246"/>
        <end position="293"/>
    </location>
</feature>
<keyword evidence="8 10" id="KW-0030">Aminoacyl-tRNA synthetase</keyword>
<keyword evidence="5 10" id="KW-0547">Nucleotide-binding</keyword>
<comment type="similarity">
    <text evidence="1 10">Belongs to the class-I aminoacyl-tRNA synthetase family.</text>
</comment>
<evidence type="ECO:0000256" key="2">
    <source>
        <dbReference type="ARBA" id="ARBA00013161"/>
    </source>
</evidence>
<dbReference type="InterPro" id="IPR014729">
    <property type="entry name" value="Rossmann-like_a/b/a_fold"/>
</dbReference>
<dbReference type="PRINTS" id="PR01039">
    <property type="entry name" value="TRNASYNTHTRP"/>
</dbReference>
<keyword evidence="7 10" id="KW-0648">Protein biosynthesis</keyword>
<feature type="compositionally biased region" description="Low complexity" evidence="11">
    <location>
        <begin position="270"/>
        <end position="287"/>
    </location>
</feature>
<evidence type="ECO:0000256" key="5">
    <source>
        <dbReference type="ARBA" id="ARBA00022741"/>
    </source>
</evidence>
<dbReference type="OrthoDB" id="10261385at2759"/>
<dbReference type="Gene3D" id="1.10.240.10">
    <property type="entry name" value="Tyrosyl-Transfer RNA Synthetase"/>
    <property type="match status" value="1"/>
</dbReference>
<gene>
    <name evidence="12" type="ORF">AMAG_03582</name>
</gene>